<reference evidence="4" key="1">
    <citation type="submission" date="2016-11" db="EMBL/GenBank/DDBJ databases">
        <authorList>
            <person name="Varghese N."/>
            <person name="Submissions S."/>
        </authorList>
    </citation>
    <scope>NUCLEOTIDE SEQUENCE [LARGE SCALE GENOMIC DNA]</scope>
    <source>
        <strain evidence="4">UWOS</strain>
    </source>
</reference>
<dbReference type="EMBL" id="FRAW01000033">
    <property type="protein sequence ID" value="SHL07895.1"/>
    <property type="molecule type" value="Genomic_DNA"/>
</dbReference>
<gene>
    <name evidence="3" type="ORF">SAMN05720469_13324</name>
</gene>
<dbReference type="AlphaFoldDB" id="A0A1M6XQ26"/>
<evidence type="ECO:0000259" key="2">
    <source>
        <dbReference type="Pfam" id="PF03167"/>
    </source>
</evidence>
<dbReference type="Pfam" id="PF03167">
    <property type="entry name" value="UDG"/>
    <property type="match status" value="1"/>
</dbReference>
<sequence length="269" mass="29838">MPDFSELAKYLSEQIDLGDSIVLLDEPWSPPKQPRPMISSTAAPINPPVKTAAYTPKPPSEPPKKIAPLQPKATQIVIPESAKSTTPSAYESAQTLDEFYHLVSTEKIYAKTPFAKGEGNLASPRILLVIYSPQEKYLADGYLHSDVGQMVSRMFGSLNIPPEEIAITYFCKKQTARIVLPQVAQVLKKMLEKEVSLIHPKTVVFFGDKLLKQALSQNSAKMFDFGGTPLEFAQTQATALIEPEEMFTDKQLKLLTWKIHIPKCGFFAG</sequence>
<feature type="domain" description="Uracil-DNA glycosylase-like" evidence="2">
    <location>
        <begin position="117"/>
        <end position="227"/>
    </location>
</feature>
<evidence type="ECO:0000313" key="4">
    <source>
        <dbReference type="Proteomes" id="UP000184275"/>
    </source>
</evidence>
<accession>A0A1M6XQ26</accession>
<dbReference type="InterPro" id="IPR036895">
    <property type="entry name" value="Uracil-DNA_glycosylase-like_sf"/>
</dbReference>
<name>A0A1M6XQ26_9BACT</name>
<dbReference type="InterPro" id="IPR005122">
    <property type="entry name" value="Uracil-DNA_glycosylase-like"/>
</dbReference>
<keyword evidence="4" id="KW-1185">Reference proteome</keyword>
<protein>
    <submittedName>
        <fullName evidence="3">Uracil DNA glycosylase superfamily protein</fullName>
    </submittedName>
</protein>
<feature type="region of interest" description="Disordered" evidence="1">
    <location>
        <begin position="26"/>
        <end position="71"/>
    </location>
</feature>
<evidence type="ECO:0000256" key="1">
    <source>
        <dbReference type="SAM" id="MobiDB-lite"/>
    </source>
</evidence>
<organism evidence="3 4">
    <name type="scientific">Fibrobacter intestinalis</name>
    <dbReference type="NCBI Taxonomy" id="28122"/>
    <lineage>
        <taxon>Bacteria</taxon>
        <taxon>Pseudomonadati</taxon>
        <taxon>Fibrobacterota</taxon>
        <taxon>Fibrobacteria</taxon>
        <taxon>Fibrobacterales</taxon>
        <taxon>Fibrobacteraceae</taxon>
        <taxon>Fibrobacter</taxon>
    </lineage>
</organism>
<dbReference type="Gene3D" id="3.40.470.10">
    <property type="entry name" value="Uracil-DNA glycosylase-like domain"/>
    <property type="match status" value="1"/>
</dbReference>
<proteinExistence type="predicted"/>
<dbReference type="Proteomes" id="UP000184275">
    <property type="component" value="Unassembled WGS sequence"/>
</dbReference>
<dbReference type="SUPFAM" id="SSF52141">
    <property type="entry name" value="Uracil-DNA glycosylase-like"/>
    <property type="match status" value="1"/>
</dbReference>
<dbReference type="RefSeq" id="WP_073305800.1">
    <property type="nucleotide sequence ID" value="NZ_FRAW01000033.1"/>
</dbReference>
<evidence type="ECO:0000313" key="3">
    <source>
        <dbReference type="EMBL" id="SHL07895.1"/>
    </source>
</evidence>